<feature type="signal peptide" evidence="2">
    <location>
        <begin position="1"/>
        <end position="22"/>
    </location>
</feature>
<proteinExistence type="predicted"/>
<dbReference type="InterPro" id="IPR043184">
    <property type="entry name" value="ECM2"/>
</dbReference>
<reference evidence="4" key="1">
    <citation type="submission" date="2025-08" db="UniProtKB">
        <authorList>
            <consortium name="Ensembl"/>
        </authorList>
    </citation>
    <scope>IDENTIFICATION</scope>
</reference>
<dbReference type="GO" id="GO:0030198">
    <property type="term" value="P:extracellular matrix organization"/>
    <property type="evidence" value="ECO:0007669"/>
    <property type="project" value="TreeGrafter"/>
</dbReference>
<dbReference type="PANTHER" id="PTHR46544">
    <property type="entry name" value="EXTRACELLULAR MATRIX PROTEIN 2-RELATED"/>
    <property type="match status" value="1"/>
</dbReference>
<dbReference type="GO" id="GO:0031012">
    <property type="term" value="C:extracellular matrix"/>
    <property type="evidence" value="ECO:0007669"/>
    <property type="project" value="TreeGrafter"/>
</dbReference>
<dbReference type="Proteomes" id="UP000472269">
    <property type="component" value="Unplaced"/>
</dbReference>
<dbReference type="GO" id="GO:0008201">
    <property type="term" value="F:heparin binding"/>
    <property type="evidence" value="ECO:0007669"/>
    <property type="project" value="TreeGrafter"/>
</dbReference>
<evidence type="ECO:0000256" key="1">
    <source>
        <dbReference type="SAM" id="MobiDB-lite"/>
    </source>
</evidence>
<feature type="chain" id="PRO_5025671305" evidence="2">
    <location>
        <begin position="23"/>
        <end position="175"/>
    </location>
</feature>
<feature type="region of interest" description="Disordered" evidence="1">
    <location>
        <begin position="28"/>
        <end position="61"/>
    </location>
</feature>
<accession>A0A663MKN9</accession>
<dbReference type="Pfam" id="PF00093">
    <property type="entry name" value="VWC"/>
    <property type="match status" value="1"/>
</dbReference>
<dbReference type="AlphaFoldDB" id="A0A663MKN9"/>
<gene>
    <name evidence="4" type="primary">ECM2</name>
</gene>
<feature type="domain" description="VWFC" evidence="3">
    <location>
        <begin position="102"/>
        <end position="159"/>
    </location>
</feature>
<dbReference type="SMART" id="SM00214">
    <property type="entry name" value="VWC"/>
    <property type="match status" value="1"/>
</dbReference>
<evidence type="ECO:0000259" key="3">
    <source>
        <dbReference type="PROSITE" id="PS50184"/>
    </source>
</evidence>
<evidence type="ECO:0000313" key="4">
    <source>
        <dbReference type="Ensembl" id="ENSACUP00000011858.1"/>
    </source>
</evidence>
<dbReference type="Gene3D" id="6.20.200.20">
    <property type="match status" value="1"/>
</dbReference>
<protein>
    <submittedName>
        <fullName evidence="4">Extracellular matrix protein 2</fullName>
    </submittedName>
</protein>
<reference evidence="4" key="2">
    <citation type="submission" date="2025-09" db="UniProtKB">
        <authorList>
            <consortium name="Ensembl"/>
        </authorList>
    </citation>
    <scope>IDENTIFICATION</scope>
</reference>
<dbReference type="GO" id="GO:0010811">
    <property type="term" value="P:positive regulation of cell-substrate adhesion"/>
    <property type="evidence" value="ECO:0007669"/>
    <property type="project" value="TreeGrafter"/>
</dbReference>
<name>A0A663MKN9_ATHCN</name>
<sequence length="175" mass="19128">MQATSLVHYFLLVSLCIDFCQNETSAPLRRPRRRMRSRGLRRGNSAGHRSPRQPRTKLPAPVAVGPSIPLINIDDSVMGVFDSLIGVGGQESSYSVLPGKNGHCTANGMILYDKAVWSPKPCITCLCSKGEVICDTTMCHPLKCPQTMIPAGECCPVCSDTEINRRARSHIDCNN</sequence>
<dbReference type="Ensembl" id="ENSACUT00000012657.1">
    <property type="protein sequence ID" value="ENSACUP00000011858.1"/>
    <property type="gene ID" value="ENSACUG00000007991.1"/>
</dbReference>
<organism evidence="4 5">
    <name type="scientific">Athene cunicularia</name>
    <name type="common">Burrowing owl</name>
    <name type="synonym">Speotyto cunicularia</name>
    <dbReference type="NCBI Taxonomy" id="194338"/>
    <lineage>
        <taxon>Eukaryota</taxon>
        <taxon>Metazoa</taxon>
        <taxon>Chordata</taxon>
        <taxon>Craniata</taxon>
        <taxon>Vertebrata</taxon>
        <taxon>Euteleostomi</taxon>
        <taxon>Archelosauria</taxon>
        <taxon>Archosauria</taxon>
        <taxon>Dinosauria</taxon>
        <taxon>Saurischia</taxon>
        <taxon>Theropoda</taxon>
        <taxon>Coelurosauria</taxon>
        <taxon>Aves</taxon>
        <taxon>Neognathae</taxon>
        <taxon>Neoaves</taxon>
        <taxon>Telluraves</taxon>
        <taxon>Strigiformes</taxon>
        <taxon>Strigidae</taxon>
        <taxon>Athene</taxon>
    </lineage>
</organism>
<dbReference type="PROSITE" id="PS01208">
    <property type="entry name" value="VWFC_1"/>
    <property type="match status" value="1"/>
</dbReference>
<dbReference type="InterPro" id="IPR001007">
    <property type="entry name" value="VWF_dom"/>
</dbReference>
<evidence type="ECO:0000313" key="5">
    <source>
        <dbReference type="Proteomes" id="UP000472269"/>
    </source>
</evidence>
<dbReference type="SUPFAM" id="SSF57603">
    <property type="entry name" value="FnI-like domain"/>
    <property type="match status" value="1"/>
</dbReference>
<dbReference type="PANTHER" id="PTHR46544:SF1">
    <property type="entry name" value="EXTRACELLULAR MATRIX PROTEIN 2"/>
    <property type="match status" value="1"/>
</dbReference>
<evidence type="ECO:0000256" key="2">
    <source>
        <dbReference type="SAM" id="SignalP"/>
    </source>
</evidence>
<keyword evidence="5" id="KW-1185">Reference proteome</keyword>
<dbReference type="GO" id="GO:0070052">
    <property type="term" value="F:collagen V binding"/>
    <property type="evidence" value="ECO:0007669"/>
    <property type="project" value="TreeGrafter"/>
</dbReference>
<feature type="compositionally biased region" description="Basic residues" evidence="1">
    <location>
        <begin position="29"/>
        <end position="41"/>
    </location>
</feature>
<dbReference type="PROSITE" id="PS50184">
    <property type="entry name" value="VWFC_2"/>
    <property type="match status" value="1"/>
</dbReference>
<keyword evidence="2" id="KW-0732">Signal</keyword>